<proteinExistence type="inferred from homology"/>
<evidence type="ECO:0000256" key="1">
    <source>
        <dbReference type="ARBA" id="ARBA00005091"/>
    </source>
</evidence>
<dbReference type="EMBL" id="CP012333">
    <property type="protein sequence ID" value="AKV01541.1"/>
    <property type="molecule type" value="Genomic_DNA"/>
</dbReference>
<evidence type="ECO:0000256" key="6">
    <source>
        <dbReference type="ARBA" id="ARBA00023102"/>
    </source>
</evidence>
<evidence type="ECO:0000256" key="7">
    <source>
        <dbReference type="ARBA" id="ARBA00023239"/>
    </source>
</evidence>
<dbReference type="Pfam" id="PF00117">
    <property type="entry name" value="GATase"/>
    <property type="match status" value="1"/>
</dbReference>
<comment type="catalytic activity">
    <reaction evidence="9 10">
        <text>L-glutamine + H2O = L-glutamate + NH4(+)</text>
        <dbReference type="Rhea" id="RHEA:15889"/>
        <dbReference type="ChEBI" id="CHEBI:15377"/>
        <dbReference type="ChEBI" id="CHEBI:28938"/>
        <dbReference type="ChEBI" id="CHEBI:29985"/>
        <dbReference type="ChEBI" id="CHEBI:58359"/>
        <dbReference type="EC" id="3.5.1.2"/>
    </reaction>
</comment>
<dbReference type="GO" id="GO:0016829">
    <property type="term" value="F:lyase activity"/>
    <property type="evidence" value="ECO:0007669"/>
    <property type="project" value="UniProtKB-KW"/>
</dbReference>
<dbReference type="GO" id="GO:0004359">
    <property type="term" value="F:glutaminase activity"/>
    <property type="evidence" value="ECO:0007669"/>
    <property type="project" value="UniProtKB-EC"/>
</dbReference>
<sequence length="215" mass="22594">MGFPDVRIVICQTGVGNVRSVVRAVERTAPKTFEVVVSGVPAELAHADFVVVPGQGAFGAFAQSVQGGFADALQEHIARGKPYLGICLGMQVLFEDSEEAPGAKGLAVLPGHVRRMVCGVDPASGVAYPLPHIGWNAVEPTNDSARSSLGAVPDHFYFAHSYAVVPSDDSVALATTEYGMRFVSAIGKDNVLGVQFHPEKSQAAGRALLASFFAR</sequence>
<dbReference type="NCBIfam" id="TIGR01855">
    <property type="entry name" value="IMP_synth_hisH"/>
    <property type="match status" value="1"/>
</dbReference>
<accession>A0A0K1Q6T2</accession>
<dbReference type="PIRSF" id="PIRSF000495">
    <property type="entry name" value="Amidotransf_hisH"/>
    <property type="match status" value="1"/>
</dbReference>
<keyword evidence="3 10" id="KW-0028">Amino-acid biosynthesis</keyword>
<keyword evidence="5 10" id="KW-0315">Glutamine amidotransferase</keyword>
<dbReference type="GO" id="GO:0000105">
    <property type="term" value="P:L-histidine biosynthetic process"/>
    <property type="evidence" value="ECO:0007669"/>
    <property type="project" value="UniProtKB-UniRule"/>
</dbReference>
<dbReference type="GO" id="GO:0005737">
    <property type="term" value="C:cytoplasm"/>
    <property type="evidence" value="ECO:0007669"/>
    <property type="project" value="UniProtKB-SubCell"/>
</dbReference>
<keyword evidence="4 10" id="KW-0378">Hydrolase</keyword>
<dbReference type="InterPro" id="IPR017926">
    <property type="entry name" value="GATASE"/>
</dbReference>
<dbReference type="InterPro" id="IPR029062">
    <property type="entry name" value="Class_I_gatase-like"/>
</dbReference>
<evidence type="ECO:0000256" key="9">
    <source>
        <dbReference type="ARBA" id="ARBA00049534"/>
    </source>
</evidence>
<evidence type="ECO:0000256" key="11">
    <source>
        <dbReference type="PIRSR" id="PIRSR000495-1"/>
    </source>
</evidence>
<reference evidence="13 14" key="1">
    <citation type="submission" date="2015-08" db="EMBL/GenBank/DDBJ databases">
        <authorList>
            <person name="Babu N.S."/>
            <person name="Beckwith C.J."/>
            <person name="Beseler K.G."/>
            <person name="Brison A."/>
            <person name="Carone J.V."/>
            <person name="Caskin T.P."/>
            <person name="Diamond M."/>
            <person name="Durham M.E."/>
            <person name="Foxe J.M."/>
            <person name="Go M."/>
            <person name="Henderson B.A."/>
            <person name="Jones I.B."/>
            <person name="McGettigan J.A."/>
            <person name="Micheletti S.J."/>
            <person name="Nasrallah M.E."/>
            <person name="Ortiz D."/>
            <person name="Piller C.R."/>
            <person name="Privatt S.R."/>
            <person name="Schneider S.L."/>
            <person name="Sharp S."/>
            <person name="Smith T.C."/>
            <person name="Stanton J.D."/>
            <person name="Ullery H.E."/>
            <person name="Wilson R.J."/>
            <person name="Serrano M.G."/>
            <person name="Buck G."/>
            <person name="Lee V."/>
            <person name="Wang Y."/>
            <person name="Carvalho R."/>
            <person name="Voegtly L."/>
            <person name="Shi R."/>
            <person name="Duckworth R."/>
            <person name="Johnson A."/>
            <person name="Loviza R."/>
            <person name="Walstead R."/>
            <person name="Shah Z."/>
            <person name="Kiflezghi M."/>
            <person name="Wade K."/>
            <person name="Ball S.L."/>
            <person name="Bradley K.W."/>
            <person name="Asai D.J."/>
            <person name="Bowman C.A."/>
            <person name="Russell D.A."/>
            <person name="Pope W.H."/>
            <person name="Jacobs-Sera D."/>
            <person name="Hendrix R.W."/>
            <person name="Hatfull G.F."/>
        </authorList>
    </citation>
    <scope>NUCLEOTIDE SEQUENCE [LARGE SCALE GENOMIC DNA]</scope>
    <source>
        <strain evidence="13 14">DSM 27648</strain>
    </source>
</reference>
<feature type="domain" description="Glutamine amidotransferase" evidence="12">
    <location>
        <begin position="46"/>
        <end position="213"/>
    </location>
</feature>
<evidence type="ECO:0000256" key="5">
    <source>
        <dbReference type="ARBA" id="ARBA00022962"/>
    </source>
</evidence>
<feature type="active site" description="Nucleophile" evidence="10 11">
    <location>
        <position position="87"/>
    </location>
</feature>
<feature type="active site" evidence="10 11">
    <location>
        <position position="199"/>
    </location>
</feature>
<comment type="catalytic activity">
    <reaction evidence="8 10">
        <text>5-[(5-phospho-1-deoxy-D-ribulos-1-ylimino)methylamino]-1-(5-phospho-beta-D-ribosyl)imidazole-4-carboxamide + L-glutamine = D-erythro-1-(imidazol-4-yl)glycerol 3-phosphate + 5-amino-1-(5-phospho-beta-D-ribosyl)imidazole-4-carboxamide + L-glutamate + H(+)</text>
        <dbReference type="Rhea" id="RHEA:24793"/>
        <dbReference type="ChEBI" id="CHEBI:15378"/>
        <dbReference type="ChEBI" id="CHEBI:29985"/>
        <dbReference type="ChEBI" id="CHEBI:58278"/>
        <dbReference type="ChEBI" id="CHEBI:58359"/>
        <dbReference type="ChEBI" id="CHEBI:58475"/>
        <dbReference type="ChEBI" id="CHEBI:58525"/>
        <dbReference type="EC" id="4.3.2.10"/>
    </reaction>
</comment>
<evidence type="ECO:0000256" key="4">
    <source>
        <dbReference type="ARBA" id="ARBA00022801"/>
    </source>
</evidence>
<dbReference type="PROSITE" id="PS51273">
    <property type="entry name" value="GATASE_TYPE_1"/>
    <property type="match status" value="1"/>
</dbReference>
<dbReference type="OrthoDB" id="9807749at2"/>
<dbReference type="GO" id="GO:0000107">
    <property type="term" value="F:imidazoleglycerol-phosphate synthase activity"/>
    <property type="evidence" value="ECO:0007669"/>
    <property type="project" value="UniProtKB-UniRule"/>
</dbReference>
<dbReference type="InterPro" id="IPR010139">
    <property type="entry name" value="Imidazole-glycPsynth_HisH"/>
</dbReference>
<dbReference type="Proteomes" id="UP000064967">
    <property type="component" value="Chromosome"/>
</dbReference>
<keyword evidence="7 10" id="KW-0456">Lyase</keyword>
<dbReference type="SUPFAM" id="SSF52317">
    <property type="entry name" value="Class I glutamine amidotransferase-like"/>
    <property type="match status" value="1"/>
</dbReference>
<dbReference type="AlphaFoldDB" id="A0A0K1Q6T2"/>
<dbReference type="PANTHER" id="PTHR42701:SF1">
    <property type="entry name" value="IMIDAZOLE GLYCEROL PHOSPHATE SYNTHASE SUBUNIT HISH"/>
    <property type="match status" value="1"/>
</dbReference>
<dbReference type="EC" id="3.5.1.2" evidence="10"/>
<comment type="subunit">
    <text evidence="2 10">Heterodimer of HisH and HisF.</text>
</comment>
<dbReference type="UniPathway" id="UPA00031">
    <property type="reaction ID" value="UER00010"/>
</dbReference>
<organism evidence="13 14">
    <name type="scientific">Labilithrix luteola</name>
    <dbReference type="NCBI Taxonomy" id="1391654"/>
    <lineage>
        <taxon>Bacteria</taxon>
        <taxon>Pseudomonadati</taxon>
        <taxon>Myxococcota</taxon>
        <taxon>Polyangia</taxon>
        <taxon>Polyangiales</taxon>
        <taxon>Labilitrichaceae</taxon>
        <taxon>Labilithrix</taxon>
    </lineage>
</organism>
<comment type="subcellular location">
    <subcellularLocation>
        <location evidence="10">Cytoplasm</location>
    </subcellularLocation>
</comment>
<comment type="function">
    <text evidence="10">IGPS catalyzes the conversion of PRFAR and glutamine to IGP, AICAR and glutamate. The HisH subunit catalyzes the hydrolysis of glutamine to glutamate and ammonia as part of the synthesis of IGP and AICAR. The resulting ammonia molecule is channeled to the active site of HisF.</text>
</comment>
<dbReference type="EC" id="4.3.2.10" evidence="10"/>
<evidence type="ECO:0000256" key="10">
    <source>
        <dbReference type="HAMAP-Rule" id="MF_00278"/>
    </source>
</evidence>
<evidence type="ECO:0000256" key="8">
    <source>
        <dbReference type="ARBA" id="ARBA00047838"/>
    </source>
</evidence>
<evidence type="ECO:0000313" key="13">
    <source>
        <dbReference type="EMBL" id="AKV01541.1"/>
    </source>
</evidence>
<dbReference type="HAMAP" id="MF_00278">
    <property type="entry name" value="HisH"/>
    <property type="match status" value="1"/>
</dbReference>
<dbReference type="Gene3D" id="3.40.50.880">
    <property type="match status" value="1"/>
</dbReference>
<keyword evidence="13" id="KW-0808">Transferase</keyword>
<keyword evidence="14" id="KW-1185">Reference proteome</keyword>
<evidence type="ECO:0000259" key="12">
    <source>
        <dbReference type="Pfam" id="PF00117"/>
    </source>
</evidence>
<evidence type="ECO:0000256" key="3">
    <source>
        <dbReference type="ARBA" id="ARBA00022605"/>
    </source>
</evidence>
<dbReference type="PATRIC" id="fig|1391654.3.peg.8317"/>
<dbReference type="CDD" id="cd01748">
    <property type="entry name" value="GATase1_IGP_Synthase"/>
    <property type="match status" value="1"/>
</dbReference>
<protein>
    <recommendedName>
        <fullName evidence="10">Imidazole glycerol phosphate synthase subunit HisH</fullName>
        <ecNumber evidence="10">4.3.2.10</ecNumber>
    </recommendedName>
    <alternativeName>
        <fullName evidence="10">IGP synthase glutaminase subunit</fullName>
        <ecNumber evidence="10">3.5.1.2</ecNumber>
    </alternativeName>
    <alternativeName>
        <fullName evidence="10">IGP synthase subunit HisH</fullName>
    </alternativeName>
    <alternativeName>
        <fullName evidence="10">ImGP synthase subunit HisH</fullName>
        <shortName evidence="10">IGPS subunit HisH</shortName>
    </alternativeName>
</protein>
<dbReference type="PANTHER" id="PTHR42701">
    <property type="entry name" value="IMIDAZOLE GLYCEROL PHOSPHATE SYNTHASE SUBUNIT HISH"/>
    <property type="match status" value="1"/>
</dbReference>
<keyword evidence="10" id="KW-0963">Cytoplasm</keyword>
<dbReference type="KEGG" id="llu:AKJ09_08204"/>
<evidence type="ECO:0000313" key="14">
    <source>
        <dbReference type="Proteomes" id="UP000064967"/>
    </source>
</evidence>
<feature type="active site" evidence="10 11">
    <location>
        <position position="197"/>
    </location>
</feature>
<dbReference type="STRING" id="1391654.AKJ09_08204"/>
<name>A0A0K1Q6T2_9BACT</name>
<evidence type="ECO:0000256" key="2">
    <source>
        <dbReference type="ARBA" id="ARBA00011152"/>
    </source>
</evidence>
<keyword evidence="6 10" id="KW-0368">Histidine biosynthesis</keyword>
<comment type="pathway">
    <text evidence="1 10">Amino-acid biosynthesis; L-histidine biosynthesis; L-histidine from 5-phospho-alpha-D-ribose 1-diphosphate: step 5/9.</text>
</comment>
<gene>
    <name evidence="10" type="primary">hisH</name>
    <name evidence="13" type="ORF">AKJ09_08204</name>
</gene>